<dbReference type="eggNOG" id="COG4191">
    <property type="taxonomic scope" value="Bacteria"/>
</dbReference>
<organism evidence="11 12">
    <name type="scientific">Pontibacillus marinus BH030004 = DSM 16465</name>
    <dbReference type="NCBI Taxonomy" id="1385511"/>
    <lineage>
        <taxon>Bacteria</taxon>
        <taxon>Bacillati</taxon>
        <taxon>Bacillota</taxon>
        <taxon>Bacilli</taxon>
        <taxon>Bacillales</taxon>
        <taxon>Bacillaceae</taxon>
        <taxon>Pontibacillus</taxon>
    </lineage>
</organism>
<proteinExistence type="predicted"/>
<feature type="domain" description="Histidine kinase" evidence="9">
    <location>
        <begin position="426"/>
        <end position="633"/>
    </location>
</feature>
<dbReference type="PROSITE" id="PS50109">
    <property type="entry name" value="HIS_KIN"/>
    <property type="match status" value="1"/>
</dbReference>
<dbReference type="Pfam" id="PF00512">
    <property type="entry name" value="HisKA"/>
    <property type="match status" value="1"/>
</dbReference>
<keyword evidence="12" id="KW-1185">Reference proteome</keyword>
<dbReference type="SMART" id="SM00387">
    <property type="entry name" value="HATPase_c"/>
    <property type="match status" value="1"/>
</dbReference>
<dbReference type="PANTHER" id="PTHR43065:SF10">
    <property type="entry name" value="PEROXIDE STRESS-ACTIVATED HISTIDINE KINASE MAK3"/>
    <property type="match status" value="1"/>
</dbReference>
<dbReference type="GO" id="GO:0000155">
    <property type="term" value="F:phosphorelay sensor kinase activity"/>
    <property type="evidence" value="ECO:0007669"/>
    <property type="project" value="InterPro"/>
</dbReference>
<dbReference type="AlphaFoldDB" id="A0A0A5FS05"/>
<accession>A0A0A5FS05</accession>
<comment type="caution">
    <text evidence="11">The sequence shown here is derived from an EMBL/GenBank/DDBJ whole genome shotgun (WGS) entry which is preliminary data.</text>
</comment>
<dbReference type="RefSeq" id="WP_036843522.1">
    <property type="nucleotide sequence ID" value="NZ_AVPF01000101.1"/>
</dbReference>
<dbReference type="InterPro" id="IPR003661">
    <property type="entry name" value="HisK_dim/P_dom"/>
</dbReference>
<dbReference type="Gene3D" id="3.30.450.20">
    <property type="entry name" value="PAS domain"/>
    <property type="match status" value="2"/>
</dbReference>
<dbReference type="PANTHER" id="PTHR43065">
    <property type="entry name" value="SENSOR HISTIDINE KINASE"/>
    <property type="match status" value="1"/>
</dbReference>
<gene>
    <name evidence="11" type="ORF">N783_02790</name>
</gene>
<protein>
    <recommendedName>
        <fullName evidence="2">histidine kinase</fullName>
        <ecNumber evidence="2">2.7.13.3</ecNumber>
    </recommendedName>
</protein>
<evidence type="ECO:0000256" key="4">
    <source>
        <dbReference type="ARBA" id="ARBA00022679"/>
    </source>
</evidence>
<dbReference type="InterPro" id="IPR013656">
    <property type="entry name" value="PAS_4"/>
</dbReference>
<evidence type="ECO:0000256" key="2">
    <source>
        <dbReference type="ARBA" id="ARBA00012438"/>
    </source>
</evidence>
<dbReference type="Pfam" id="PF02518">
    <property type="entry name" value="HATPase_c"/>
    <property type="match status" value="1"/>
</dbReference>
<sequence length="634" mass="74045">MVFQKEQLDNKMTVEDCFEMLDVAGKWGCYINHNRNRVLCNKSFTTMVDSESELTVGTWLRFFSKKDQSILKVRMENPINQEDFYIRVYDNQQQFNWVKTSLKIVQEGVFIIGDVPDNIIDDDTNEPVELKQNYANQNVDHFMTWLSLIDQEMVSTKPELEPQVDVLERFKGDQHIKRIMDEIPHGFSVLGDDWRIRYMNPTLEKIVGRRLDDLYQKSLWTVYPIEQYQDMYSKLKEAFETQEVMKIEQYVSDIGKTIEFTVFPNGDEMTLFIQDLTEVRLYTRALQETEERFSLLAENVNEAFWITTSDFETWEYMSPSFEKIFEMSTDKVYKEKDLWLQGVHEEDRDEVNSAFLFMRYQKVAVEYRFQMNNGDWKWIRSKGYPLQKGDKSIVVGVHEDITSLKEKDELQARTKQNETALRVAAGIAHEIRNPLTSIKGFMQLMMSNQMDVQKYSEIIFSELSRIETIVNEFMLLAKPTQKTELEETDVHDIMIYVTSLFKNQIEGQDIELFQNFDPSLPQCLSDPKRLKQIFINLVKNAVEAMEDGGSLTVKSEYIQQDSSLRFTVSDTGKGIEQEKLQRIGEPFFTTKEKGTGLGVMVTNKFVESLDGQIHYESEIGKGTSVIVTLPIKPI</sequence>
<evidence type="ECO:0000313" key="11">
    <source>
        <dbReference type="EMBL" id="KGX83521.1"/>
    </source>
</evidence>
<dbReference type="PRINTS" id="PR00344">
    <property type="entry name" value="BCTRLSENSOR"/>
</dbReference>
<evidence type="ECO:0000256" key="7">
    <source>
        <dbReference type="ARBA" id="ARBA00022840"/>
    </source>
</evidence>
<keyword evidence="7" id="KW-0067">ATP-binding</keyword>
<dbReference type="SUPFAM" id="SSF55785">
    <property type="entry name" value="PYP-like sensor domain (PAS domain)"/>
    <property type="match status" value="2"/>
</dbReference>
<dbReference type="InterPro" id="IPR000014">
    <property type="entry name" value="PAS"/>
</dbReference>
<dbReference type="CDD" id="cd00082">
    <property type="entry name" value="HisKA"/>
    <property type="match status" value="1"/>
</dbReference>
<dbReference type="InterPro" id="IPR003594">
    <property type="entry name" value="HATPase_dom"/>
</dbReference>
<comment type="catalytic activity">
    <reaction evidence="1">
        <text>ATP + protein L-histidine = ADP + protein N-phospho-L-histidine.</text>
        <dbReference type="EC" id="2.7.13.3"/>
    </reaction>
</comment>
<evidence type="ECO:0000256" key="1">
    <source>
        <dbReference type="ARBA" id="ARBA00000085"/>
    </source>
</evidence>
<dbReference type="InterPro" id="IPR035965">
    <property type="entry name" value="PAS-like_dom_sf"/>
</dbReference>
<evidence type="ECO:0000259" key="9">
    <source>
        <dbReference type="PROSITE" id="PS50109"/>
    </source>
</evidence>
<evidence type="ECO:0000256" key="6">
    <source>
        <dbReference type="ARBA" id="ARBA00022777"/>
    </source>
</evidence>
<reference evidence="11 12" key="1">
    <citation type="submission" date="2013-08" db="EMBL/GenBank/DDBJ databases">
        <authorList>
            <person name="Huang J."/>
            <person name="Wang G."/>
        </authorList>
    </citation>
    <scope>NUCLEOTIDE SEQUENCE [LARGE SCALE GENOMIC DNA]</scope>
    <source>
        <strain evidence="11 12">BH030004</strain>
    </source>
</reference>
<dbReference type="SMART" id="SM00091">
    <property type="entry name" value="PAS"/>
    <property type="match status" value="2"/>
</dbReference>
<dbReference type="InterPro" id="IPR036097">
    <property type="entry name" value="HisK_dim/P_sf"/>
</dbReference>
<dbReference type="InterPro" id="IPR001610">
    <property type="entry name" value="PAC"/>
</dbReference>
<dbReference type="SUPFAM" id="SSF55874">
    <property type="entry name" value="ATPase domain of HSP90 chaperone/DNA topoisomerase II/histidine kinase"/>
    <property type="match status" value="1"/>
</dbReference>
<evidence type="ECO:0000256" key="5">
    <source>
        <dbReference type="ARBA" id="ARBA00022741"/>
    </source>
</evidence>
<dbReference type="Pfam" id="PF08447">
    <property type="entry name" value="PAS_3"/>
    <property type="match status" value="1"/>
</dbReference>
<evidence type="ECO:0000256" key="3">
    <source>
        <dbReference type="ARBA" id="ARBA00022553"/>
    </source>
</evidence>
<dbReference type="EC" id="2.7.13.3" evidence="2"/>
<dbReference type="InterPro" id="IPR036890">
    <property type="entry name" value="HATPase_C_sf"/>
</dbReference>
<dbReference type="SUPFAM" id="SSF47384">
    <property type="entry name" value="Homodimeric domain of signal transducing histidine kinase"/>
    <property type="match status" value="1"/>
</dbReference>
<dbReference type="InterPro" id="IPR004358">
    <property type="entry name" value="Sig_transdc_His_kin-like_C"/>
</dbReference>
<dbReference type="InterPro" id="IPR005467">
    <property type="entry name" value="His_kinase_dom"/>
</dbReference>
<keyword evidence="8" id="KW-0902">Two-component regulatory system</keyword>
<dbReference type="PROSITE" id="PS50112">
    <property type="entry name" value="PAS"/>
    <property type="match status" value="1"/>
</dbReference>
<evidence type="ECO:0000259" key="10">
    <source>
        <dbReference type="PROSITE" id="PS50112"/>
    </source>
</evidence>
<keyword evidence="5" id="KW-0547">Nucleotide-binding</keyword>
<dbReference type="NCBIfam" id="TIGR00229">
    <property type="entry name" value="sensory_box"/>
    <property type="match status" value="1"/>
</dbReference>
<dbReference type="SMART" id="SM00086">
    <property type="entry name" value="PAC"/>
    <property type="match status" value="1"/>
</dbReference>
<dbReference type="SMART" id="SM00388">
    <property type="entry name" value="HisKA"/>
    <property type="match status" value="1"/>
</dbReference>
<keyword evidence="3" id="KW-0597">Phosphoprotein</keyword>
<evidence type="ECO:0000256" key="8">
    <source>
        <dbReference type="ARBA" id="ARBA00023012"/>
    </source>
</evidence>
<dbReference type="GO" id="GO:0005524">
    <property type="term" value="F:ATP binding"/>
    <property type="evidence" value="ECO:0007669"/>
    <property type="project" value="UniProtKB-KW"/>
</dbReference>
<name>A0A0A5FS05_9BACI</name>
<dbReference type="Gene3D" id="3.30.565.10">
    <property type="entry name" value="Histidine kinase-like ATPase, C-terminal domain"/>
    <property type="match status" value="1"/>
</dbReference>
<dbReference type="Gene3D" id="1.10.287.130">
    <property type="match status" value="1"/>
</dbReference>
<feature type="domain" description="PAS" evidence="10">
    <location>
        <begin position="172"/>
        <end position="242"/>
    </location>
</feature>
<dbReference type="OrthoDB" id="9815750at2"/>
<dbReference type="Pfam" id="PF13426">
    <property type="entry name" value="PAS_9"/>
    <property type="match status" value="1"/>
</dbReference>
<dbReference type="InterPro" id="IPR013655">
    <property type="entry name" value="PAS_fold_3"/>
</dbReference>
<evidence type="ECO:0000313" key="12">
    <source>
        <dbReference type="Proteomes" id="UP000030403"/>
    </source>
</evidence>
<dbReference type="STRING" id="1385511.GCA_000425225_02135"/>
<keyword evidence="6" id="KW-0418">Kinase</keyword>
<keyword evidence="4" id="KW-0808">Transferase</keyword>
<dbReference type="EMBL" id="AVPF01000101">
    <property type="protein sequence ID" value="KGX83521.1"/>
    <property type="molecule type" value="Genomic_DNA"/>
</dbReference>
<dbReference type="CDD" id="cd00130">
    <property type="entry name" value="PAS"/>
    <property type="match status" value="2"/>
</dbReference>
<dbReference type="Proteomes" id="UP000030403">
    <property type="component" value="Unassembled WGS sequence"/>
</dbReference>
<dbReference type="Pfam" id="PF08448">
    <property type="entry name" value="PAS_4"/>
    <property type="match status" value="1"/>
</dbReference>